<dbReference type="PANTHER" id="PTHR37313">
    <property type="entry name" value="UPF0749 PROTEIN RV1825"/>
    <property type="match status" value="1"/>
</dbReference>
<feature type="transmembrane region" description="Helical" evidence="3">
    <location>
        <begin position="6"/>
        <end position="23"/>
    </location>
</feature>
<accession>A0ABX8R9X2</accession>
<sequence>MKRGVWEFNILMLCIIVGLLFALQFKNVKGQYEYVPLKVIHDYKVLIERENKEIKNLKDMIADRENKIEEYEKIQEEGGKFKEALLKELKEEKFRSGFMDMEGPGIILTLDDGTRELEEGEDPNDVLVHDLDILSIINDLKVAGAEAISINGQRLLANSEISCGGHSMRINNQFFAQPFIIKAIGDPKKLEAALTAPVSTGELLKMYGLYVEVNTSLNIKIPKYSEEINFRYLKVSEEGE</sequence>
<evidence type="ECO:0000256" key="3">
    <source>
        <dbReference type="SAM" id="Phobius"/>
    </source>
</evidence>
<keyword evidence="3" id="KW-0472">Membrane</keyword>
<evidence type="ECO:0000313" key="5">
    <source>
        <dbReference type="Proteomes" id="UP000886818"/>
    </source>
</evidence>
<gene>
    <name evidence="4" type="ORF">KVH43_10720</name>
</gene>
<name>A0ABX8R9X2_9CLOT</name>
<dbReference type="PANTHER" id="PTHR37313:SF2">
    <property type="entry name" value="UPF0749 PROTEIN YLXX"/>
    <property type="match status" value="1"/>
</dbReference>
<proteinExistence type="inferred from homology"/>
<dbReference type="RefSeq" id="WP_218282521.1">
    <property type="nucleotide sequence ID" value="NZ_CP078093.1"/>
</dbReference>
<keyword evidence="2" id="KW-0175">Coiled coil</keyword>
<keyword evidence="5" id="KW-1185">Reference proteome</keyword>
<dbReference type="Pfam" id="PF05949">
    <property type="entry name" value="DUF881"/>
    <property type="match status" value="1"/>
</dbReference>
<dbReference type="EMBL" id="CP078093">
    <property type="protein sequence ID" value="QXM05823.1"/>
    <property type="molecule type" value="Genomic_DNA"/>
</dbReference>
<feature type="coiled-coil region" evidence="2">
    <location>
        <begin position="40"/>
        <end position="77"/>
    </location>
</feature>
<dbReference type="Proteomes" id="UP000886818">
    <property type="component" value="Chromosome"/>
</dbReference>
<organism evidence="4 5">
    <name type="scientific">Crassaminicella indica</name>
    <dbReference type="NCBI Taxonomy" id="2855394"/>
    <lineage>
        <taxon>Bacteria</taxon>
        <taxon>Bacillati</taxon>
        <taxon>Bacillota</taxon>
        <taxon>Clostridia</taxon>
        <taxon>Eubacteriales</taxon>
        <taxon>Clostridiaceae</taxon>
        <taxon>Crassaminicella</taxon>
    </lineage>
</organism>
<evidence type="ECO:0000256" key="1">
    <source>
        <dbReference type="ARBA" id="ARBA00009108"/>
    </source>
</evidence>
<protein>
    <submittedName>
        <fullName evidence="4">DUF881 domain-containing protein</fullName>
    </submittedName>
</protein>
<dbReference type="InterPro" id="IPR010273">
    <property type="entry name" value="DUF881"/>
</dbReference>
<comment type="similarity">
    <text evidence="1">Belongs to the UPF0749 family.</text>
</comment>
<reference evidence="4" key="1">
    <citation type="submission" date="2021-07" db="EMBL/GenBank/DDBJ databases">
        <title>Complete genome sequence of Crassaminicella sp. 143-21, isolated from a deep-sea hydrothermal vent.</title>
        <authorList>
            <person name="Li X."/>
        </authorList>
    </citation>
    <scope>NUCLEOTIDE SEQUENCE</scope>
    <source>
        <strain evidence="4">143-21</strain>
    </source>
</reference>
<keyword evidence="3" id="KW-0812">Transmembrane</keyword>
<evidence type="ECO:0000313" key="4">
    <source>
        <dbReference type="EMBL" id="QXM05823.1"/>
    </source>
</evidence>
<evidence type="ECO:0000256" key="2">
    <source>
        <dbReference type="SAM" id="Coils"/>
    </source>
</evidence>
<keyword evidence="3" id="KW-1133">Transmembrane helix</keyword>